<name>A0A0W0WG35_9GAMM</name>
<feature type="transmembrane region" description="Helical" evidence="1">
    <location>
        <begin position="124"/>
        <end position="149"/>
    </location>
</feature>
<dbReference type="EMBL" id="LNYL01000007">
    <property type="protein sequence ID" value="KTD31309.1"/>
    <property type="molecule type" value="Genomic_DNA"/>
</dbReference>
<dbReference type="Proteomes" id="UP000054908">
    <property type="component" value="Unassembled WGS sequence"/>
</dbReference>
<keyword evidence="1" id="KW-0812">Transmembrane</keyword>
<evidence type="ECO:0000313" key="3">
    <source>
        <dbReference type="Proteomes" id="UP000054908"/>
    </source>
</evidence>
<accession>A0A0W0WG35</accession>
<dbReference type="OrthoDB" id="5657214at2"/>
<proteinExistence type="predicted"/>
<keyword evidence="3" id="KW-1185">Reference proteome</keyword>
<dbReference type="RefSeq" id="WP_058451191.1">
    <property type="nucleotide sequence ID" value="NZ_CAAAIB010000006.1"/>
</dbReference>
<organism evidence="2 3">
    <name type="scientific">Legionella maceachernii</name>
    <dbReference type="NCBI Taxonomy" id="466"/>
    <lineage>
        <taxon>Bacteria</taxon>
        <taxon>Pseudomonadati</taxon>
        <taxon>Pseudomonadota</taxon>
        <taxon>Gammaproteobacteria</taxon>
        <taxon>Legionellales</taxon>
        <taxon>Legionellaceae</taxon>
        <taxon>Legionella</taxon>
    </lineage>
</organism>
<keyword evidence="1" id="KW-0472">Membrane</keyword>
<feature type="transmembrane region" description="Helical" evidence="1">
    <location>
        <begin position="155"/>
        <end position="180"/>
    </location>
</feature>
<keyword evidence="1" id="KW-1133">Transmembrane helix</keyword>
<protein>
    <submittedName>
        <fullName evidence="2">Uncharacterized protein</fullName>
    </submittedName>
</protein>
<reference evidence="2 3" key="1">
    <citation type="submission" date="2015-11" db="EMBL/GenBank/DDBJ databases">
        <title>Genomic analysis of 38 Legionella species identifies large and diverse effector repertoires.</title>
        <authorList>
            <person name="Burstein D."/>
            <person name="Amaro F."/>
            <person name="Zusman T."/>
            <person name="Lifshitz Z."/>
            <person name="Cohen O."/>
            <person name="Gilbert J.A."/>
            <person name="Pupko T."/>
            <person name="Shuman H.A."/>
            <person name="Segal G."/>
        </authorList>
    </citation>
    <scope>NUCLEOTIDE SEQUENCE [LARGE SCALE GENOMIC DNA]</scope>
    <source>
        <strain evidence="2 3">PX-1-G2-E2</strain>
    </source>
</reference>
<dbReference type="PATRIC" id="fig|466.6.peg.388"/>
<gene>
    <name evidence="2" type="ORF">Lmac_0363</name>
</gene>
<sequence>MISFDEAEEQFERELNRYLQISFLQRNYLTVSATRKKEIVIKGRRFLKSLAELNRLNQYEREEDYTQILLDGIRVLKNPTSSDDYSSFFRKVEFLVKTGQENKNFNYTIAGLNMVIDSLHCATGVAFAIGGGLITWAAIDLIACGAALVLSPWGFFAFGVALGLMAMLGVSIILFGIIVANSAAGDIYGDYRFCRDRQLTEITEFVNFMNPTPLAHRLSEESELDFHQPGEASALTCQ</sequence>
<dbReference type="AlphaFoldDB" id="A0A0W0WG35"/>
<evidence type="ECO:0000256" key="1">
    <source>
        <dbReference type="SAM" id="Phobius"/>
    </source>
</evidence>
<evidence type="ECO:0000313" key="2">
    <source>
        <dbReference type="EMBL" id="KTD31309.1"/>
    </source>
</evidence>
<comment type="caution">
    <text evidence="2">The sequence shown here is derived from an EMBL/GenBank/DDBJ whole genome shotgun (WGS) entry which is preliminary data.</text>
</comment>
<dbReference type="STRING" id="466.Lmac_0363"/>